<dbReference type="InterPro" id="IPR039904">
    <property type="entry name" value="TRANK1"/>
</dbReference>
<organism evidence="2 3">
    <name type="scientific">Volvox africanus</name>
    <dbReference type="NCBI Taxonomy" id="51714"/>
    <lineage>
        <taxon>Eukaryota</taxon>
        <taxon>Viridiplantae</taxon>
        <taxon>Chlorophyta</taxon>
        <taxon>core chlorophytes</taxon>
        <taxon>Chlorophyceae</taxon>
        <taxon>CS clade</taxon>
        <taxon>Chlamydomonadales</taxon>
        <taxon>Volvocaceae</taxon>
        <taxon>Volvox</taxon>
    </lineage>
</organism>
<keyword evidence="3" id="KW-1185">Reference proteome</keyword>
<feature type="region of interest" description="Disordered" evidence="1">
    <location>
        <begin position="303"/>
        <end position="330"/>
    </location>
</feature>
<feature type="non-terminal residue" evidence="2">
    <location>
        <position position="1"/>
    </location>
</feature>
<sequence>EDMIGLVRASFRRTLAMRERLRLQPIPHHEASTPPGCAGRAAVDAAAACRTAQRLPRHYCESGKTSDGDSAASNGEKTRGPRWRKDPEQNAPQQQATDLREHFPPASWAVDTYTPMKFYNLDSVLVTAVLHGLEAAKVDFPFKLSPEEYDIINLVPKPPSSIILLGRSGTGKTTCAVFRLWGNWLRHYTNPHLDPVHAVFVTASATLCERVALAFRRLQSAVLPPADFARVMAMASATYHTFRDVPSEAFPLFLSSRAYLRMLDGTTDRPFFPRQPNGAILQLPDDGEELDPDGAALVVALDEDVSDDEEEADATGGAVANQGGSNGAPG</sequence>
<dbReference type="Proteomes" id="UP001165090">
    <property type="component" value="Unassembled WGS sequence"/>
</dbReference>
<feature type="compositionally biased region" description="Basic and acidic residues" evidence="1">
    <location>
        <begin position="76"/>
        <end position="88"/>
    </location>
</feature>
<dbReference type="InterPro" id="IPR027417">
    <property type="entry name" value="P-loop_NTPase"/>
</dbReference>
<proteinExistence type="predicted"/>
<feature type="compositionally biased region" description="Acidic residues" evidence="1">
    <location>
        <begin position="303"/>
        <end position="313"/>
    </location>
</feature>
<feature type="region of interest" description="Disordered" evidence="1">
    <location>
        <begin position="59"/>
        <end position="101"/>
    </location>
</feature>
<feature type="non-terminal residue" evidence="2">
    <location>
        <position position="330"/>
    </location>
</feature>
<evidence type="ECO:0000313" key="3">
    <source>
        <dbReference type="Proteomes" id="UP001165090"/>
    </source>
</evidence>
<dbReference type="SUPFAM" id="SSF52540">
    <property type="entry name" value="P-loop containing nucleoside triphosphate hydrolases"/>
    <property type="match status" value="1"/>
</dbReference>
<dbReference type="PANTHER" id="PTHR21529">
    <property type="entry name" value="MAMMARY TURMOR VIRUS RECEPTOR HOMOLOG 1, 2 MTVR1, 2"/>
    <property type="match status" value="1"/>
</dbReference>
<accession>A0ABQ5SCG7</accession>
<evidence type="ECO:0000313" key="2">
    <source>
        <dbReference type="EMBL" id="GLI67623.1"/>
    </source>
</evidence>
<name>A0ABQ5SCG7_9CHLO</name>
<reference evidence="2 3" key="1">
    <citation type="journal article" date="2023" name="IScience">
        <title>Expanded male sex-determining region conserved during the evolution of homothallism in the green alga Volvox.</title>
        <authorList>
            <person name="Yamamoto K."/>
            <person name="Matsuzaki R."/>
            <person name="Mahakham W."/>
            <person name="Heman W."/>
            <person name="Sekimoto H."/>
            <person name="Kawachi M."/>
            <person name="Minakuchi Y."/>
            <person name="Toyoda A."/>
            <person name="Nozaki H."/>
        </authorList>
    </citation>
    <scope>NUCLEOTIDE SEQUENCE [LARGE SCALE GENOMIC DNA]</scope>
    <source>
        <strain evidence="2 3">NIES-4468</strain>
    </source>
</reference>
<evidence type="ECO:0000256" key="1">
    <source>
        <dbReference type="SAM" id="MobiDB-lite"/>
    </source>
</evidence>
<dbReference type="EMBL" id="BSDZ01000078">
    <property type="protein sequence ID" value="GLI67623.1"/>
    <property type="molecule type" value="Genomic_DNA"/>
</dbReference>
<protein>
    <recommendedName>
        <fullName evidence="4">UvrD-like helicase ATP-binding domain-containing protein</fullName>
    </recommendedName>
</protein>
<comment type="caution">
    <text evidence="2">The sequence shown here is derived from an EMBL/GenBank/DDBJ whole genome shotgun (WGS) entry which is preliminary data.</text>
</comment>
<evidence type="ECO:0008006" key="4">
    <source>
        <dbReference type="Google" id="ProtNLM"/>
    </source>
</evidence>
<dbReference type="PANTHER" id="PTHR21529:SF4">
    <property type="entry name" value="TPR AND ANKYRIN REPEAT-CONTAINING PROTEIN 1"/>
    <property type="match status" value="1"/>
</dbReference>
<gene>
    <name evidence="2" type="ORF">VaNZ11_011870</name>
</gene>